<dbReference type="PROSITE" id="PS50304">
    <property type="entry name" value="TUDOR"/>
    <property type="match status" value="1"/>
</dbReference>
<protein>
    <submittedName>
        <fullName evidence="2">Survival motor neuron-like protein (SMN)</fullName>
    </submittedName>
</protein>
<dbReference type="KEGG" id="bmic:BmR1_04g05970"/>
<proteinExistence type="predicted"/>
<reference evidence="2 3" key="1">
    <citation type="journal article" date="2012" name="Nucleic Acids Res.">
        <title>Sequencing of the smallest Apicomplexan genome from the human pathogen Babesia microti.</title>
        <authorList>
            <person name="Cornillot E."/>
            <person name="Hadj-Kaddour K."/>
            <person name="Dassouli A."/>
            <person name="Noel B."/>
            <person name="Ranwez V."/>
            <person name="Vacherie B."/>
            <person name="Augagneur Y."/>
            <person name="Bres V."/>
            <person name="Duclos A."/>
            <person name="Randazzo S."/>
            <person name="Carcy B."/>
            <person name="Debierre-Grockiego F."/>
            <person name="Delbecq S."/>
            <person name="Moubri-Menage K."/>
            <person name="Shams-Eldin H."/>
            <person name="Usmani-Brown S."/>
            <person name="Bringaud F."/>
            <person name="Wincker P."/>
            <person name="Vivares C.P."/>
            <person name="Schwarz R.T."/>
            <person name="Schetters T.P."/>
            <person name="Krause P.J."/>
            <person name="Gorenflot A."/>
            <person name="Berry V."/>
            <person name="Barbe V."/>
            <person name="Ben Mamoun C."/>
        </authorList>
    </citation>
    <scope>NUCLEOTIDE SEQUENCE [LARGE SCALE GENOMIC DNA]</scope>
    <source>
        <strain evidence="2 3">RI</strain>
    </source>
</reference>
<dbReference type="OrthoDB" id="79171at2759"/>
<dbReference type="RefSeq" id="XP_012649800.1">
    <property type="nucleotide sequence ID" value="XM_012794346.1"/>
</dbReference>
<organism evidence="2 3">
    <name type="scientific">Babesia microti (strain RI)</name>
    <dbReference type="NCBI Taxonomy" id="1133968"/>
    <lineage>
        <taxon>Eukaryota</taxon>
        <taxon>Sar</taxon>
        <taxon>Alveolata</taxon>
        <taxon>Apicomplexa</taxon>
        <taxon>Aconoidasida</taxon>
        <taxon>Piroplasmida</taxon>
        <taxon>Babesiidae</taxon>
        <taxon>Babesia</taxon>
    </lineage>
</organism>
<feature type="domain" description="Tudor" evidence="1">
    <location>
        <begin position="128"/>
        <end position="186"/>
    </location>
</feature>
<dbReference type="CDD" id="cd04508">
    <property type="entry name" value="Tudor_SF"/>
    <property type="match status" value="1"/>
</dbReference>
<name>I7IH89_BABMR</name>
<dbReference type="AlphaFoldDB" id="I7IH89"/>
<accession>I7IH89</accession>
<dbReference type="Gene3D" id="2.30.30.140">
    <property type="match status" value="1"/>
</dbReference>
<evidence type="ECO:0000313" key="3">
    <source>
        <dbReference type="Proteomes" id="UP000002899"/>
    </source>
</evidence>
<reference evidence="2 3" key="2">
    <citation type="journal article" date="2013" name="PLoS ONE">
        <title>Whole genome mapping and re-organization of the nuclear and mitochondrial genomes of Babesia microti isolates.</title>
        <authorList>
            <person name="Cornillot E."/>
            <person name="Dassouli A."/>
            <person name="Garg A."/>
            <person name="Pachikara N."/>
            <person name="Randazzo S."/>
            <person name="Depoix D."/>
            <person name="Carcy B."/>
            <person name="Delbecq S."/>
            <person name="Frutos R."/>
            <person name="Silva J.C."/>
            <person name="Sutton R."/>
            <person name="Krause P.J."/>
            <person name="Mamoun C.B."/>
        </authorList>
    </citation>
    <scope>NUCLEOTIDE SEQUENCE [LARGE SCALE GENOMIC DNA]</scope>
    <source>
        <strain evidence="2 3">RI</strain>
    </source>
</reference>
<dbReference type="VEuPathDB" id="PiroplasmaDB:BmR1_04g05970"/>
<dbReference type="Proteomes" id="UP000002899">
    <property type="component" value="Chromosome IV"/>
</dbReference>
<reference evidence="2 3" key="3">
    <citation type="journal article" date="2016" name="Sci. Rep.">
        <title>Genome-wide diversity and gene expression profiling of Babesia microti isolates identify polymorphic genes that mediate host-pathogen interactions.</title>
        <authorList>
            <person name="Silva J.C."/>
            <person name="Cornillot E."/>
            <person name="McCracken C."/>
            <person name="Usmani-Brown S."/>
            <person name="Dwivedi A."/>
            <person name="Ifeonu O.O."/>
            <person name="Crabtree J."/>
            <person name="Gotia H.T."/>
            <person name="Virji A.Z."/>
            <person name="Reynes C."/>
            <person name="Colinge J."/>
            <person name="Kumar V."/>
            <person name="Lawres L."/>
            <person name="Pazzi J.E."/>
            <person name="Pablo J.V."/>
            <person name="Hung C."/>
            <person name="Brancato J."/>
            <person name="Kumari P."/>
            <person name="Orvis J."/>
            <person name="Tretina K."/>
            <person name="Chibucos M."/>
            <person name="Ott S."/>
            <person name="Sadzewicz L."/>
            <person name="Sengamalay N."/>
            <person name="Shetty A.C."/>
            <person name="Su Q."/>
            <person name="Tallon L."/>
            <person name="Fraser C.M."/>
            <person name="Frutos R."/>
            <person name="Molina D.M."/>
            <person name="Krause P.J."/>
            <person name="Ben Mamoun C."/>
        </authorList>
    </citation>
    <scope>NUCLEOTIDE SEQUENCE [LARGE SCALE GENOMIC DNA]</scope>
    <source>
        <strain evidence="2 3">RI</strain>
    </source>
</reference>
<dbReference type="EMBL" id="LN871599">
    <property type="protein sequence ID" value="CCF75392.1"/>
    <property type="molecule type" value="Genomic_DNA"/>
</dbReference>
<keyword evidence="3" id="KW-1185">Reference proteome</keyword>
<dbReference type="SUPFAM" id="SSF63748">
    <property type="entry name" value="Tudor/PWWP/MBT"/>
    <property type="match status" value="1"/>
</dbReference>
<evidence type="ECO:0000259" key="1">
    <source>
        <dbReference type="PROSITE" id="PS50304"/>
    </source>
</evidence>
<sequence length="256" mass="29252">MDYEAHLETINEALKQDPDNAELLQLRKDIIEVIELEKESKNVTSSNDGEIDDLSVVSKPPITSVPDEVNCKKYVGRICSVIYQGKPTYSKIIAATNDKLTLDLFGLEKQATATISEIRLLEAPNQSQCKPGTKLQALYQPDGLWYNCTIDKITPLGYYITYCDYDTSELVGFDQVRIPTNQQLHKNGVKEIITPAGYRIPENLIVKDTDTEKQRMKKRKIVSSLKKKQKQESIDKEIESRVNSWRNFQQKVKPRI</sequence>
<gene>
    <name evidence="2" type="ORF">BmR1_04g05970</name>
</gene>
<dbReference type="InterPro" id="IPR002999">
    <property type="entry name" value="Tudor"/>
</dbReference>
<dbReference type="GeneID" id="24425839"/>
<evidence type="ECO:0000313" key="2">
    <source>
        <dbReference type="EMBL" id="CCF75392.1"/>
    </source>
</evidence>